<evidence type="ECO:0000256" key="4">
    <source>
        <dbReference type="SAM" id="Phobius"/>
    </source>
</evidence>
<dbReference type="Proteomes" id="UP000030129">
    <property type="component" value="Unassembled WGS sequence"/>
</dbReference>
<dbReference type="PANTHER" id="PTHR44943:SF8">
    <property type="entry name" value="TPR REPEAT-CONTAINING PROTEIN MJ0263"/>
    <property type="match status" value="1"/>
</dbReference>
<dbReference type="SUPFAM" id="SSF48452">
    <property type="entry name" value="TPR-like"/>
    <property type="match status" value="1"/>
</dbReference>
<evidence type="ECO:0000256" key="1">
    <source>
        <dbReference type="ARBA" id="ARBA00022737"/>
    </source>
</evidence>
<gene>
    <name evidence="5" type="ORF">Q763_02915</name>
</gene>
<feature type="repeat" description="TPR" evidence="3">
    <location>
        <begin position="37"/>
        <end position="70"/>
    </location>
</feature>
<keyword evidence="4" id="KW-0472">Membrane</keyword>
<dbReference type="PROSITE" id="PS50005">
    <property type="entry name" value="TPR"/>
    <property type="match status" value="4"/>
</dbReference>
<dbReference type="AlphaFoldDB" id="A0A0A2LU79"/>
<feature type="transmembrane region" description="Helical" evidence="4">
    <location>
        <begin position="315"/>
        <end position="332"/>
    </location>
</feature>
<feature type="transmembrane region" description="Helical" evidence="4">
    <location>
        <begin position="368"/>
        <end position="387"/>
    </location>
</feature>
<organism evidence="5 6">
    <name type="scientific">Flavobacterium beibuense F44-8</name>
    <dbReference type="NCBI Taxonomy" id="1406840"/>
    <lineage>
        <taxon>Bacteria</taxon>
        <taxon>Pseudomonadati</taxon>
        <taxon>Bacteroidota</taxon>
        <taxon>Flavobacteriia</taxon>
        <taxon>Flavobacteriales</taxon>
        <taxon>Flavobacteriaceae</taxon>
        <taxon>Flavobacterium</taxon>
    </lineage>
</organism>
<dbReference type="Pfam" id="PF14559">
    <property type="entry name" value="TPR_19"/>
    <property type="match status" value="1"/>
</dbReference>
<dbReference type="Pfam" id="PF12895">
    <property type="entry name" value="ANAPC3"/>
    <property type="match status" value="1"/>
</dbReference>
<sequence>MITDGLIQKAALLLQQGRYSEAENILGQLLTQNPNDIDTLTLLSEANFQQKKYDKAEELVNNAIALSPDESSLFYLKSRIYLYKDEYKEAEKYANTAISLLPEDENNYVILSNILLAQKKFQDALDAADRALSLAPDNVFALNMRSTALLKLNNKDESFRTIEEALHENPNNAHTHANYGWGLLEKGDKKKALEHFSEALRNDPDNSFAQAGMVEALKARFVFYRLFLKYSFWMSNLTSKYQWGVILGFYFGTKFLQRVAANNETLRPFLIPIIILLALFAFSTWIIGPVSNLFLRLNYYGKHLLSKEEKMSSSLVGIFLGTSILSVIGYFISKDQAFLILAIFTFTMMIPVSKLFNQPKNIFVGYNIIMFLLGGYVVLQTFINHIVPDNIAIIYFFGFLAFQFLGNYFSINRKN</sequence>
<protein>
    <submittedName>
        <fullName evidence="5">Uncharacterized protein</fullName>
    </submittedName>
</protein>
<evidence type="ECO:0000256" key="2">
    <source>
        <dbReference type="ARBA" id="ARBA00022803"/>
    </source>
</evidence>
<dbReference type="PANTHER" id="PTHR44943">
    <property type="entry name" value="CELLULOSE SYNTHASE OPERON PROTEIN C"/>
    <property type="match status" value="1"/>
</dbReference>
<dbReference type="InterPro" id="IPR051685">
    <property type="entry name" value="Ycf3/AcsC/BcsC/TPR_MFPF"/>
</dbReference>
<keyword evidence="6" id="KW-1185">Reference proteome</keyword>
<dbReference type="InterPro" id="IPR011990">
    <property type="entry name" value="TPR-like_helical_dom_sf"/>
</dbReference>
<proteinExistence type="predicted"/>
<keyword evidence="4" id="KW-0812">Transmembrane</keyword>
<evidence type="ECO:0000313" key="5">
    <source>
        <dbReference type="EMBL" id="KGO83534.1"/>
    </source>
</evidence>
<feature type="transmembrane region" description="Helical" evidence="4">
    <location>
        <begin position="269"/>
        <end position="295"/>
    </location>
</feature>
<feature type="repeat" description="TPR" evidence="3">
    <location>
        <begin position="71"/>
        <end position="104"/>
    </location>
</feature>
<dbReference type="EMBL" id="JRLV01000003">
    <property type="protein sequence ID" value="KGO83534.1"/>
    <property type="molecule type" value="Genomic_DNA"/>
</dbReference>
<feature type="repeat" description="TPR" evidence="3">
    <location>
        <begin position="173"/>
        <end position="206"/>
    </location>
</feature>
<accession>A0A0A2LU79</accession>
<keyword evidence="2 3" id="KW-0802">TPR repeat</keyword>
<dbReference type="Gene3D" id="1.25.40.10">
    <property type="entry name" value="Tetratricopeptide repeat domain"/>
    <property type="match status" value="1"/>
</dbReference>
<name>A0A0A2LU79_9FLAO</name>
<keyword evidence="4" id="KW-1133">Transmembrane helix</keyword>
<feature type="transmembrane region" description="Helical" evidence="4">
    <location>
        <begin position="338"/>
        <end position="356"/>
    </location>
</feature>
<reference evidence="5 6" key="1">
    <citation type="submission" date="2013-09" db="EMBL/GenBank/DDBJ databases">
        <authorList>
            <person name="Zeng Z."/>
            <person name="Chen C."/>
        </authorList>
    </citation>
    <scope>NUCLEOTIDE SEQUENCE [LARGE SCALE GENOMIC DNA]</scope>
    <source>
        <strain evidence="5 6">F44-8</strain>
    </source>
</reference>
<dbReference type="Pfam" id="PF07719">
    <property type="entry name" value="TPR_2"/>
    <property type="match status" value="1"/>
</dbReference>
<dbReference type="InterPro" id="IPR013105">
    <property type="entry name" value="TPR_2"/>
</dbReference>
<dbReference type="eggNOG" id="COG0457">
    <property type="taxonomic scope" value="Bacteria"/>
</dbReference>
<keyword evidence="1" id="KW-0677">Repeat</keyword>
<comment type="caution">
    <text evidence="5">The sequence shown here is derived from an EMBL/GenBank/DDBJ whole genome shotgun (WGS) entry which is preliminary data.</text>
</comment>
<dbReference type="STRING" id="1406840.Q763_02915"/>
<dbReference type="InterPro" id="IPR019734">
    <property type="entry name" value="TPR_rpt"/>
</dbReference>
<evidence type="ECO:0000313" key="6">
    <source>
        <dbReference type="Proteomes" id="UP000030129"/>
    </source>
</evidence>
<evidence type="ECO:0000256" key="3">
    <source>
        <dbReference type="PROSITE-ProRule" id="PRU00339"/>
    </source>
</evidence>
<feature type="repeat" description="TPR" evidence="3">
    <location>
        <begin position="105"/>
        <end position="138"/>
    </location>
</feature>
<dbReference type="SMART" id="SM00028">
    <property type="entry name" value="TPR"/>
    <property type="match status" value="6"/>
</dbReference>
<feature type="transmembrane region" description="Helical" evidence="4">
    <location>
        <begin position="393"/>
        <end position="411"/>
    </location>
</feature>
<dbReference type="RefSeq" id="WP_035130991.1">
    <property type="nucleotide sequence ID" value="NZ_JRLV01000003.1"/>
</dbReference>